<accession>A0A0A2WM04</accession>
<dbReference type="EMBL" id="JRKJ01000008">
    <property type="protein sequence ID" value="KGQ19310.1"/>
    <property type="molecule type" value="Genomic_DNA"/>
</dbReference>
<comment type="subcellular location">
    <subcellularLocation>
        <location evidence="1 6">Membrane</location>
        <topology evidence="1 6">Multi-pass membrane protein</topology>
    </subcellularLocation>
</comment>
<dbReference type="Proteomes" id="UP000030518">
    <property type="component" value="Unassembled WGS sequence"/>
</dbReference>
<evidence type="ECO:0000313" key="7">
    <source>
        <dbReference type="EMBL" id="KGQ19310.1"/>
    </source>
</evidence>
<protein>
    <recommendedName>
        <fullName evidence="6">GDT1 family protein</fullName>
    </recommendedName>
</protein>
<keyword evidence="3 6" id="KW-0812">Transmembrane</keyword>
<dbReference type="Pfam" id="PF01169">
    <property type="entry name" value="GDT1"/>
    <property type="match status" value="2"/>
</dbReference>
<evidence type="ECO:0000256" key="2">
    <source>
        <dbReference type="ARBA" id="ARBA00009190"/>
    </source>
</evidence>
<dbReference type="GO" id="GO:0046873">
    <property type="term" value="F:metal ion transmembrane transporter activity"/>
    <property type="evidence" value="ECO:0007669"/>
    <property type="project" value="InterPro"/>
</dbReference>
<dbReference type="AlphaFoldDB" id="A0A0A2WM04"/>
<evidence type="ECO:0000313" key="8">
    <source>
        <dbReference type="Proteomes" id="UP000030518"/>
    </source>
</evidence>
<dbReference type="STRING" id="1300345.LF41_2958"/>
<dbReference type="PANTHER" id="PTHR12608">
    <property type="entry name" value="TRANSMEMBRANE PROTEIN HTP-1 RELATED"/>
    <property type="match status" value="1"/>
</dbReference>
<evidence type="ECO:0000256" key="5">
    <source>
        <dbReference type="ARBA" id="ARBA00023136"/>
    </source>
</evidence>
<evidence type="ECO:0000256" key="6">
    <source>
        <dbReference type="RuleBase" id="RU365102"/>
    </source>
</evidence>
<comment type="caution">
    <text evidence="7">The sequence shown here is derived from an EMBL/GenBank/DDBJ whole genome shotgun (WGS) entry which is preliminary data.</text>
</comment>
<reference evidence="7 8" key="1">
    <citation type="submission" date="2014-09" db="EMBL/GenBank/DDBJ databases">
        <title>Genome sequences of Lysobacter dokdonensis DS-58.</title>
        <authorList>
            <person name="Kim J.F."/>
            <person name="Kwak M.-J."/>
        </authorList>
    </citation>
    <scope>NUCLEOTIDE SEQUENCE [LARGE SCALE GENOMIC DNA]</scope>
    <source>
        <strain evidence="7 8">DS-58</strain>
    </source>
</reference>
<gene>
    <name evidence="7" type="ORF">LF41_2958</name>
</gene>
<dbReference type="OrthoDB" id="9801356at2"/>
<comment type="caution">
    <text evidence="6">Lacks conserved residue(s) required for the propagation of feature annotation.</text>
</comment>
<dbReference type="InterPro" id="IPR001727">
    <property type="entry name" value="GDT1-like"/>
</dbReference>
<organism evidence="7 8">
    <name type="scientific">Lysobacter dokdonensis DS-58</name>
    <dbReference type="NCBI Taxonomy" id="1300345"/>
    <lineage>
        <taxon>Bacteria</taxon>
        <taxon>Pseudomonadati</taxon>
        <taxon>Pseudomonadota</taxon>
        <taxon>Gammaproteobacteria</taxon>
        <taxon>Lysobacterales</taxon>
        <taxon>Lysobacteraceae</taxon>
        <taxon>Noviluteimonas</taxon>
    </lineage>
</organism>
<dbReference type="PANTHER" id="PTHR12608:SF1">
    <property type="entry name" value="TRANSMEMBRANE PROTEIN 165"/>
    <property type="match status" value="1"/>
</dbReference>
<keyword evidence="8" id="KW-1185">Reference proteome</keyword>
<dbReference type="GO" id="GO:0016020">
    <property type="term" value="C:membrane"/>
    <property type="evidence" value="ECO:0007669"/>
    <property type="project" value="UniProtKB-SubCell"/>
</dbReference>
<evidence type="ECO:0000256" key="4">
    <source>
        <dbReference type="ARBA" id="ARBA00022989"/>
    </source>
</evidence>
<proteinExistence type="inferred from homology"/>
<evidence type="ECO:0000256" key="1">
    <source>
        <dbReference type="ARBA" id="ARBA00004141"/>
    </source>
</evidence>
<keyword evidence="4 6" id="KW-1133">Transmembrane helix</keyword>
<name>A0A0A2WM04_9GAMM</name>
<keyword evidence="5 6" id="KW-0472">Membrane</keyword>
<feature type="transmembrane region" description="Helical" evidence="6">
    <location>
        <begin position="67"/>
        <end position="85"/>
    </location>
</feature>
<dbReference type="PATRIC" id="fig|1300345.3.peg.1504"/>
<feature type="transmembrane region" description="Helical" evidence="6">
    <location>
        <begin position="38"/>
        <end position="60"/>
    </location>
</feature>
<dbReference type="eggNOG" id="COG2119">
    <property type="taxonomic scope" value="Bacteria"/>
</dbReference>
<evidence type="ECO:0000256" key="3">
    <source>
        <dbReference type="ARBA" id="ARBA00022692"/>
    </source>
</evidence>
<dbReference type="RefSeq" id="WP_036168236.1">
    <property type="nucleotide sequence ID" value="NZ_JRKJ01000008.1"/>
</dbReference>
<feature type="transmembrane region" description="Helical" evidence="6">
    <location>
        <begin position="166"/>
        <end position="188"/>
    </location>
</feature>
<comment type="similarity">
    <text evidence="2 6">Belongs to the GDT1 family.</text>
</comment>
<sequence length="192" mass="20322">MEAFLVSTGVVALAEIGDKTQLLAFVLAARFRKPWPIIAGIFAATIFNHTAAGALGAWLMHVIGPDVLRWILGLSFIGMAAWTLIPDTLDDKDAQAKKHWGVFGTTLVAFFLAEMGDKTQFATIALAAKYAAPVEVVLGTTLGMMIANVPAVFLGDKLLSRVPMRLVHIVAAGLFAVLGVLTLGGVGARFGF</sequence>
<feature type="transmembrane region" description="Helical" evidence="6">
    <location>
        <begin position="136"/>
        <end position="154"/>
    </location>
</feature>